<feature type="compositionally biased region" description="Basic and acidic residues" evidence="1">
    <location>
        <begin position="35"/>
        <end position="49"/>
    </location>
</feature>
<feature type="region of interest" description="Disordered" evidence="1">
    <location>
        <begin position="22"/>
        <end position="74"/>
    </location>
</feature>
<dbReference type="EMBL" id="AVOT02000768">
    <property type="protein sequence ID" value="MBW0464388.1"/>
    <property type="molecule type" value="Genomic_DNA"/>
</dbReference>
<dbReference type="AlphaFoldDB" id="A0A9Q3BFP6"/>
<reference evidence="2" key="1">
    <citation type="submission" date="2021-03" db="EMBL/GenBank/DDBJ databases">
        <title>Draft genome sequence of rust myrtle Austropuccinia psidii MF-1, a brazilian biotype.</title>
        <authorList>
            <person name="Quecine M.C."/>
            <person name="Pachon D.M.R."/>
            <person name="Bonatelli M.L."/>
            <person name="Correr F.H."/>
            <person name="Franceschini L.M."/>
            <person name="Leite T.F."/>
            <person name="Margarido G.R.A."/>
            <person name="Almeida C.A."/>
            <person name="Ferrarezi J.A."/>
            <person name="Labate C.A."/>
        </authorList>
    </citation>
    <scope>NUCLEOTIDE SEQUENCE</scope>
    <source>
        <strain evidence="2">MF-1</strain>
    </source>
</reference>
<protein>
    <submittedName>
        <fullName evidence="2">Uncharacterized protein</fullName>
    </submittedName>
</protein>
<comment type="caution">
    <text evidence="2">The sequence shown here is derived from an EMBL/GenBank/DDBJ whole genome shotgun (WGS) entry which is preliminary data.</text>
</comment>
<proteinExistence type="predicted"/>
<organism evidence="2 3">
    <name type="scientific">Austropuccinia psidii MF-1</name>
    <dbReference type="NCBI Taxonomy" id="1389203"/>
    <lineage>
        <taxon>Eukaryota</taxon>
        <taxon>Fungi</taxon>
        <taxon>Dikarya</taxon>
        <taxon>Basidiomycota</taxon>
        <taxon>Pucciniomycotina</taxon>
        <taxon>Pucciniomycetes</taxon>
        <taxon>Pucciniales</taxon>
        <taxon>Sphaerophragmiaceae</taxon>
        <taxon>Austropuccinia</taxon>
    </lineage>
</organism>
<evidence type="ECO:0000313" key="2">
    <source>
        <dbReference type="EMBL" id="MBW0464388.1"/>
    </source>
</evidence>
<evidence type="ECO:0000256" key="1">
    <source>
        <dbReference type="SAM" id="MobiDB-lite"/>
    </source>
</evidence>
<dbReference type="Proteomes" id="UP000765509">
    <property type="component" value="Unassembled WGS sequence"/>
</dbReference>
<feature type="compositionally biased region" description="Polar residues" evidence="1">
    <location>
        <begin position="65"/>
        <end position="74"/>
    </location>
</feature>
<keyword evidence="3" id="KW-1185">Reference proteome</keyword>
<evidence type="ECO:0000313" key="3">
    <source>
        <dbReference type="Proteomes" id="UP000765509"/>
    </source>
</evidence>
<sequence>MTSSPLFLLDSVKENYIPLVTQAQANTPVAPSEAEGSKGKGKRDSEGLIKAKRWKPMGTKRNRKPLSSASMKGKPTLTTCTGKITVINPVVTCKGKLPKAVDSELVQSTGKETLAYKGTSQRTEKACPEPEDLVEDTLVTVVDGKKLREIKTTLPFTFQFNRNLTQEDSKGMEQALQLHQLLKDISMGHGKQEVQPSIRLGRTWRKFPEDMSQRDILQRTYGNH</sequence>
<accession>A0A9Q3BFP6</accession>
<feature type="compositionally biased region" description="Basic residues" evidence="1">
    <location>
        <begin position="50"/>
        <end position="64"/>
    </location>
</feature>
<gene>
    <name evidence="2" type="ORF">O181_004103</name>
</gene>
<name>A0A9Q3BFP6_9BASI</name>